<evidence type="ECO:0000313" key="4">
    <source>
        <dbReference type="Proteomes" id="UP001056336"/>
    </source>
</evidence>
<name>A0ABY4QVV9_9ACTN</name>
<dbReference type="RefSeq" id="WP_249769944.1">
    <property type="nucleotide sequence ID" value="NZ_CP097332.1"/>
</dbReference>
<accession>A0ABY4QVV9</accession>
<dbReference type="PANTHER" id="PTHR43048">
    <property type="entry name" value="METHYLMALONYL-COA EPIMERASE"/>
    <property type="match status" value="1"/>
</dbReference>
<keyword evidence="4" id="KW-1185">Reference proteome</keyword>
<organism evidence="3 4">
    <name type="scientific">Jatrophihabitans telluris</name>
    <dbReference type="NCBI Taxonomy" id="2038343"/>
    <lineage>
        <taxon>Bacteria</taxon>
        <taxon>Bacillati</taxon>
        <taxon>Actinomycetota</taxon>
        <taxon>Actinomycetes</taxon>
        <taxon>Jatrophihabitantales</taxon>
        <taxon>Jatrophihabitantaceae</taxon>
        <taxon>Jatrophihabitans</taxon>
    </lineage>
</organism>
<reference evidence="3" key="1">
    <citation type="journal article" date="2018" name="Int. J. Syst. Evol. Microbiol.">
        <title>Jatrophihabitans telluris sp. nov., isolated from sediment soil of lava forest wetlands and the emended description of the genus Jatrophihabitans.</title>
        <authorList>
            <person name="Lee K.C."/>
            <person name="Suh M.K."/>
            <person name="Eom M.K."/>
            <person name="Kim K.K."/>
            <person name="Kim J.S."/>
            <person name="Kim D.S."/>
            <person name="Ko S.H."/>
            <person name="Shin Y.K."/>
            <person name="Lee J.S."/>
        </authorList>
    </citation>
    <scope>NUCLEOTIDE SEQUENCE</scope>
    <source>
        <strain evidence="3">N237</strain>
    </source>
</reference>
<dbReference type="Gene3D" id="3.10.180.10">
    <property type="entry name" value="2,3-Dihydroxybiphenyl 1,2-Dioxygenase, domain 1"/>
    <property type="match status" value="1"/>
</dbReference>
<evidence type="ECO:0000256" key="1">
    <source>
        <dbReference type="ARBA" id="ARBA00022723"/>
    </source>
</evidence>
<dbReference type="InterPro" id="IPR037523">
    <property type="entry name" value="VOC_core"/>
</dbReference>
<evidence type="ECO:0000313" key="3">
    <source>
        <dbReference type="EMBL" id="UQX87419.1"/>
    </source>
</evidence>
<feature type="domain" description="VOC" evidence="2">
    <location>
        <begin position="8"/>
        <end position="139"/>
    </location>
</feature>
<dbReference type="Pfam" id="PF00903">
    <property type="entry name" value="Glyoxalase"/>
    <property type="match status" value="1"/>
</dbReference>
<proteinExistence type="predicted"/>
<dbReference type="PANTHER" id="PTHR43048:SF5">
    <property type="entry name" value="BLR5325 PROTEIN"/>
    <property type="match status" value="1"/>
</dbReference>
<gene>
    <name evidence="3" type="ORF">M6D93_14055</name>
</gene>
<reference evidence="3" key="2">
    <citation type="submission" date="2022-05" db="EMBL/GenBank/DDBJ databases">
        <authorList>
            <person name="Kim J.-S."/>
            <person name="Lee K."/>
            <person name="Suh M."/>
            <person name="Eom M."/>
            <person name="Kim J.-S."/>
            <person name="Kim D.-S."/>
            <person name="Ko S.-H."/>
            <person name="Shin Y."/>
            <person name="Lee J.-S."/>
        </authorList>
    </citation>
    <scope>NUCLEOTIDE SEQUENCE</scope>
    <source>
        <strain evidence="3">N237</strain>
    </source>
</reference>
<sequence>MAESRARTLDHVGLNVADLDAAERWYIDAFGYIRDLAVRLEAFELDIVMLVHPEGGDRLELLHRPGSAPGLRADTPPAAVLTEGFGHIAFDVEDVDGHFDRLVSLGARAVMSPRPSPEPGVRMAFVADPEGNLLELLDRRR</sequence>
<dbReference type="SUPFAM" id="SSF54593">
    <property type="entry name" value="Glyoxalase/Bleomycin resistance protein/Dihydroxybiphenyl dioxygenase"/>
    <property type="match status" value="1"/>
</dbReference>
<evidence type="ECO:0000259" key="2">
    <source>
        <dbReference type="PROSITE" id="PS51819"/>
    </source>
</evidence>
<keyword evidence="1" id="KW-0479">Metal-binding</keyword>
<dbReference type="InterPro" id="IPR051785">
    <property type="entry name" value="MMCE/EMCE_epimerase"/>
</dbReference>
<dbReference type="InterPro" id="IPR004360">
    <property type="entry name" value="Glyas_Fos-R_dOase_dom"/>
</dbReference>
<dbReference type="Proteomes" id="UP001056336">
    <property type="component" value="Chromosome"/>
</dbReference>
<dbReference type="EMBL" id="CP097332">
    <property type="protein sequence ID" value="UQX87419.1"/>
    <property type="molecule type" value="Genomic_DNA"/>
</dbReference>
<protein>
    <submittedName>
        <fullName evidence="3">VOC family protein</fullName>
    </submittedName>
</protein>
<dbReference type="PROSITE" id="PS51819">
    <property type="entry name" value="VOC"/>
    <property type="match status" value="1"/>
</dbReference>
<dbReference type="InterPro" id="IPR029068">
    <property type="entry name" value="Glyas_Bleomycin-R_OHBP_Dase"/>
</dbReference>